<gene>
    <name evidence="3" type="ORF">FA15DRAFT_674931</name>
</gene>
<organism evidence="3 4">
    <name type="scientific">Coprinopsis marcescibilis</name>
    <name type="common">Agaric fungus</name>
    <name type="synonym">Psathyrella marcescibilis</name>
    <dbReference type="NCBI Taxonomy" id="230819"/>
    <lineage>
        <taxon>Eukaryota</taxon>
        <taxon>Fungi</taxon>
        <taxon>Dikarya</taxon>
        <taxon>Basidiomycota</taxon>
        <taxon>Agaricomycotina</taxon>
        <taxon>Agaricomycetes</taxon>
        <taxon>Agaricomycetidae</taxon>
        <taxon>Agaricales</taxon>
        <taxon>Agaricineae</taxon>
        <taxon>Psathyrellaceae</taxon>
        <taxon>Coprinopsis</taxon>
    </lineage>
</organism>
<accession>A0A5C3KFJ1</accession>
<evidence type="ECO:0000256" key="2">
    <source>
        <dbReference type="SAM" id="Phobius"/>
    </source>
</evidence>
<dbReference type="EMBL" id="ML210371">
    <property type="protein sequence ID" value="TFK18899.1"/>
    <property type="molecule type" value="Genomic_DNA"/>
</dbReference>
<feature type="transmembrane region" description="Helical" evidence="2">
    <location>
        <begin position="7"/>
        <end position="26"/>
    </location>
</feature>
<evidence type="ECO:0000256" key="1">
    <source>
        <dbReference type="SAM" id="MobiDB-lite"/>
    </source>
</evidence>
<dbReference type="Proteomes" id="UP000307440">
    <property type="component" value="Unassembled WGS sequence"/>
</dbReference>
<protein>
    <submittedName>
        <fullName evidence="3">Uncharacterized protein</fullName>
    </submittedName>
</protein>
<name>A0A5C3KFJ1_COPMA</name>
<keyword evidence="2" id="KW-0472">Membrane</keyword>
<keyword evidence="4" id="KW-1185">Reference proteome</keyword>
<keyword evidence="2" id="KW-0812">Transmembrane</keyword>
<reference evidence="3 4" key="1">
    <citation type="journal article" date="2019" name="Nat. Ecol. Evol.">
        <title>Megaphylogeny resolves global patterns of mushroom evolution.</title>
        <authorList>
            <person name="Varga T."/>
            <person name="Krizsan K."/>
            <person name="Foldi C."/>
            <person name="Dima B."/>
            <person name="Sanchez-Garcia M."/>
            <person name="Sanchez-Ramirez S."/>
            <person name="Szollosi G.J."/>
            <person name="Szarkandi J.G."/>
            <person name="Papp V."/>
            <person name="Albert L."/>
            <person name="Andreopoulos W."/>
            <person name="Angelini C."/>
            <person name="Antonin V."/>
            <person name="Barry K.W."/>
            <person name="Bougher N.L."/>
            <person name="Buchanan P."/>
            <person name="Buyck B."/>
            <person name="Bense V."/>
            <person name="Catcheside P."/>
            <person name="Chovatia M."/>
            <person name="Cooper J."/>
            <person name="Damon W."/>
            <person name="Desjardin D."/>
            <person name="Finy P."/>
            <person name="Geml J."/>
            <person name="Haridas S."/>
            <person name="Hughes K."/>
            <person name="Justo A."/>
            <person name="Karasinski D."/>
            <person name="Kautmanova I."/>
            <person name="Kiss B."/>
            <person name="Kocsube S."/>
            <person name="Kotiranta H."/>
            <person name="LaButti K.M."/>
            <person name="Lechner B.E."/>
            <person name="Liimatainen K."/>
            <person name="Lipzen A."/>
            <person name="Lukacs Z."/>
            <person name="Mihaltcheva S."/>
            <person name="Morgado L.N."/>
            <person name="Niskanen T."/>
            <person name="Noordeloos M.E."/>
            <person name="Ohm R.A."/>
            <person name="Ortiz-Santana B."/>
            <person name="Ovrebo C."/>
            <person name="Racz N."/>
            <person name="Riley R."/>
            <person name="Savchenko A."/>
            <person name="Shiryaev A."/>
            <person name="Soop K."/>
            <person name="Spirin V."/>
            <person name="Szebenyi C."/>
            <person name="Tomsovsky M."/>
            <person name="Tulloss R.E."/>
            <person name="Uehling J."/>
            <person name="Grigoriev I.V."/>
            <person name="Vagvolgyi C."/>
            <person name="Papp T."/>
            <person name="Martin F.M."/>
            <person name="Miettinen O."/>
            <person name="Hibbett D.S."/>
            <person name="Nagy L.G."/>
        </authorList>
    </citation>
    <scope>NUCLEOTIDE SEQUENCE [LARGE SCALE GENOMIC DNA]</scope>
    <source>
        <strain evidence="3 4">CBS 121175</strain>
    </source>
</reference>
<feature type="region of interest" description="Disordered" evidence="1">
    <location>
        <begin position="40"/>
        <end position="61"/>
    </location>
</feature>
<feature type="compositionally biased region" description="Pro residues" evidence="1">
    <location>
        <begin position="48"/>
        <end position="61"/>
    </location>
</feature>
<evidence type="ECO:0000313" key="4">
    <source>
        <dbReference type="Proteomes" id="UP000307440"/>
    </source>
</evidence>
<proteinExistence type="predicted"/>
<dbReference type="OrthoDB" id="3006153at2759"/>
<evidence type="ECO:0000313" key="3">
    <source>
        <dbReference type="EMBL" id="TFK18899.1"/>
    </source>
</evidence>
<sequence>MTQPRPFAIAFVITVIVGALYGYVTWDLLEDSEAGSSPLSGFLDRATPYPPRPTNSPDPFSLPPKTEVELVVLRNAMAFDGLTFALLRVPVDTANPEDPPEPQFTVSLNDEETIDSLHYHLAVDGKGRLYVLNQTDAQHLVSLVKEVRSITEATGRYWWRLETKVSCRPVDHLHIPRIVPASGVLDEGSYMRVGVSEYHWGGTRTLVRKQGPGDWIWGFGRRRLPTCLSELVGAVNERFGGQKGYDDQVIQYLQEFTGIWGVLTTRTMVRDFLNQ</sequence>
<dbReference type="AlphaFoldDB" id="A0A5C3KFJ1"/>
<keyword evidence="2" id="KW-1133">Transmembrane helix</keyword>